<evidence type="ECO:0000259" key="7">
    <source>
        <dbReference type="Pfam" id="PF13505"/>
    </source>
</evidence>
<dbReference type="Gene3D" id="2.40.160.20">
    <property type="match status" value="1"/>
</dbReference>
<keyword evidence="4" id="KW-0998">Cell outer membrane</keyword>
<evidence type="ECO:0000256" key="5">
    <source>
        <dbReference type="ARBA" id="ARBA00038306"/>
    </source>
</evidence>
<accession>A0A7Y6Q4S7</accession>
<name>A0A7Y6Q4S7_9HYPH</name>
<evidence type="ECO:0000313" key="8">
    <source>
        <dbReference type="EMBL" id="NVD39039.1"/>
    </source>
</evidence>
<dbReference type="Pfam" id="PF13505">
    <property type="entry name" value="OMP_b-brl"/>
    <property type="match status" value="1"/>
</dbReference>
<comment type="similarity">
    <text evidence="5">Belongs to the Omp25/RopB family.</text>
</comment>
<dbReference type="PANTHER" id="PTHR34001:SF3">
    <property type="entry name" value="BLL7405 PROTEIN"/>
    <property type="match status" value="1"/>
</dbReference>
<reference evidence="8 9" key="1">
    <citation type="submission" date="2020-06" db="EMBL/GenBank/DDBJ databases">
        <authorList>
            <person name="Grouzdev D.S."/>
        </authorList>
    </citation>
    <scope>NUCLEOTIDE SEQUENCE [LARGE SCALE GENOMIC DNA]</scope>
    <source>
        <strain evidence="8 9">HO-A22</strain>
    </source>
</reference>
<evidence type="ECO:0000256" key="6">
    <source>
        <dbReference type="SAM" id="SignalP"/>
    </source>
</evidence>
<evidence type="ECO:0000256" key="3">
    <source>
        <dbReference type="ARBA" id="ARBA00023136"/>
    </source>
</evidence>
<dbReference type="AlphaFoldDB" id="A0A7Y6Q4S7"/>
<feature type="domain" description="Outer membrane protein beta-barrel" evidence="7">
    <location>
        <begin position="21"/>
        <end position="214"/>
    </location>
</feature>
<keyword evidence="2 6" id="KW-0732">Signal</keyword>
<proteinExistence type="inferred from homology"/>
<dbReference type="SUPFAM" id="SSF56925">
    <property type="entry name" value="OMPA-like"/>
    <property type="match status" value="1"/>
</dbReference>
<feature type="chain" id="PRO_5030804287" evidence="6">
    <location>
        <begin position="22"/>
        <end position="214"/>
    </location>
</feature>
<dbReference type="InterPro" id="IPR051692">
    <property type="entry name" value="OMP-like"/>
</dbReference>
<feature type="signal peptide" evidence="6">
    <location>
        <begin position="1"/>
        <end position="21"/>
    </location>
</feature>
<protein>
    <submittedName>
        <fullName evidence="8">Porin family protein</fullName>
    </submittedName>
</protein>
<dbReference type="PANTHER" id="PTHR34001">
    <property type="entry name" value="BLL7405 PROTEIN"/>
    <property type="match status" value="1"/>
</dbReference>
<keyword evidence="9" id="KW-1185">Reference proteome</keyword>
<dbReference type="RefSeq" id="WP_176352631.1">
    <property type="nucleotide sequence ID" value="NZ_JABWDU010000002.1"/>
</dbReference>
<dbReference type="GO" id="GO:0009279">
    <property type="term" value="C:cell outer membrane"/>
    <property type="evidence" value="ECO:0007669"/>
    <property type="project" value="UniProtKB-SubCell"/>
</dbReference>
<sequence>MSHKLILSAAILAALAAPAVAADAVADIAPAPEAQAVEAFTWTGGYLGVQGGGGWLDGKFSVPGDSISEDFNGGLISGFVGYNYQFGDWVIGAEGDLTYNWNDNKYDIFGTDVKVGTDLAGSVRARAGYTLDNALIYTTAGWTATSGYVEVPGIGDVDRTFSGYTVGAGVDYAFTNNIFARAEYRFNDFGSKTIEDVKVDLDQHQVTFGIGVKF</sequence>
<dbReference type="InterPro" id="IPR027385">
    <property type="entry name" value="Beta-barrel_OMP"/>
</dbReference>
<evidence type="ECO:0000313" key="9">
    <source>
        <dbReference type="Proteomes" id="UP000520198"/>
    </source>
</evidence>
<comment type="caution">
    <text evidence="8">The sequence shown here is derived from an EMBL/GenBank/DDBJ whole genome shotgun (WGS) entry which is preliminary data.</text>
</comment>
<comment type="subcellular location">
    <subcellularLocation>
        <location evidence="1">Cell outer membrane</location>
    </subcellularLocation>
</comment>
<keyword evidence="3" id="KW-0472">Membrane</keyword>
<dbReference type="Proteomes" id="UP000520198">
    <property type="component" value="Unassembled WGS sequence"/>
</dbReference>
<dbReference type="EMBL" id="JABWDU010000002">
    <property type="protein sequence ID" value="NVD39039.1"/>
    <property type="molecule type" value="Genomic_DNA"/>
</dbReference>
<gene>
    <name evidence="8" type="ORF">HT585_09255</name>
</gene>
<organism evidence="8 9">
    <name type="scientific">Ensifer oleiphilus</name>
    <dbReference type="NCBI Taxonomy" id="2742698"/>
    <lineage>
        <taxon>Bacteria</taxon>
        <taxon>Pseudomonadati</taxon>
        <taxon>Pseudomonadota</taxon>
        <taxon>Alphaproteobacteria</taxon>
        <taxon>Hyphomicrobiales</taxon>
        <taxon>Rhizobiaceae</taxon>
        <taxon>Sinorhizobium/Ensifer group</taxon>
        <taxon>Ensifer</taxon>
    </lineage>
</organism>
<evidence type="ECO:0000256" key="4">
    <source>
        <dbReference type="ARBA" id="ARBA00023237"/>
    </source>
</evidence>
<evidence type="ECO:0000256" key="2">
    <source>
        <dbReference type="ARBA" id="ARBA00022729"/>
    </source>
</evidence>
<dbReference type="InterPro" id="IPR011250">
    <property type="entry name" value="OMP/PagP_B-barrel"/>
</dbReference>
<evidence type="ECO:0000256" key="1">
    <source>
        <dbReference type="ARBA" id="ARBA00004442"/>
    </source>
</evidence>